<feature type="transmembrane region" description="Helical" evidence="7">
    <location>
        <begin position="256"/>
        <end position="273"/>
    </location>
</feature>
<name>A0AAE3VL62_9HYPH</name>
<evidence type="ECO:0000313" key="10">
    <source>
        <dbReference type="Proteomes" id="UP001229244"/>
    </source>
</evidence>
<comment type="subcellular location">
    <subcellularLocation>
        <location evidence="1 7">Cell membrane</location>
        <topology evidence="1 7">Multi-pass membrane protein</topology>
    </subcellularLocation>
</comment>
<feature type="transmembrane region" description="Helical" evidence="7">
    <location>
        <begin position="77"/>
        <end position="95"/>
    </location>
</feature>
<comment type="caution">
    <text evidence="9">The sequence shown here is derived from an EMBL/GenBank/DDBJ whole genome shotgun (WGS) entry which is preliminary data.</text>
</comment>
<dbReference type="Proteomes" id="UP001229244">
    <property type="component" value="Unassembled WGS sequence"/>
</dbReference>
<keyword evidence="6 7" id="KW-0472">Membrane</keyword>
<evidence type="ECO:0000259" key="8">
    <source>
        <dbReference type="PROSITE" id="PS50928"/>
    </source>
</evidence>
<organism evidence="9 10">
    <name type="scientific">Amorphus orientalis</name>
    <dbReference type="NCBI Taxonomy" id="649198"/>
    <lineage>
        <taxon>Bacteria</taxon>
        <taxon>Pseudomonadati</taxon>
        <taxon>Pseudomonadota</taxon>
        <taxon>Alphaproteobacteria</taxon>
        <taxon>Hyphomicrobiales</taxon>
        <taxon>Amorphaceae</taxon>
        <taxon>Amorphus</taxon>
    </lineage>
</organism>
<dbReference type="FunFam" id="1.10.3720.10:FF:000001">
    <property type="entry name" value="Glycine betaine ABC transporter, permease"/>
    <property type="match status" value="1"/>
</dbReference>
<dbReference type="GO" id="GO:0031460">
    <property type="term" value="P:glycine betaine transport"/>
    <property type="evidence" value="ECO:0007669"/>
    <property type="project" value="TreeGrafter"/>
</dbReference>
<feature type="domain" description="ABC transmembrane type-1" evidence="8">
    <location>
        <begin position="98"/>
        <end position="277"/>
    </location>
</feature>
<proteinExistence type="inferred from homology"/>
<dbReference type="PANTHER" id="PTHR47737">
    <property type="entry name" value="GLYCINE BETAINE/PROLINE BETAINE TRANSPORT SYSTEM PERMEASE PROTEIN PROW"/>
    <property type="match status" value="1"/>
</dbReference>
<feature type="transmembrane region" description="Helical" evidence="7">
    <location>
        <begin position="226"/>
        <end position="244"/>
    </location>
</feature>
<dbReference type="InterPro" id="IPR035906">
    <property type="entry name" value="MetI-like_sf"/>
</dbReference>
<dbReference type="GO" id="GO:0015871">
    <property type="term" value="P:choline transport"/>
    <property type="evidence" value="ECO:0007669"/>
    <property type="project" value="TreeGrafter"/>
</dbReference>
<feature type="transmembrane region" description="Helical" evidence="7">
    <location>
        <begin position="146"/>
        <end position="171"/>
    </location>
</feature>
<keyword evidence="3" id="KW-1003">Cell membrane</keyword>
<evidence type="ECO:0000256" key="7">
    <source>
        <dbReference type="RuleBase" id="RU363032"/>
    </source>
</evidence>
<dbReference type="GO" id="GO:0015226">
    <property type="term" value="F:carnitine transmembrane transporter activity"/>
    <property type="evidence" value="ECO:0007669"/>
    <property type="project" value="TreeGrafter"/>
</dbReference>
<sequence length="293" mass="31338">MNQEAFFLGENVGRTIRQATNDLVTFLVVNYGDFFEAISDSLLTVLVALEQVLRTSPAWLVILVIGCIAYAASRRLLLSVAMMAMMWFIGTLGLWEQAMQTVAIMLVSVGLGILIGVPLGVLSARSDAMRTVLNPLLDLMQTIPSFVYLIPAAMLFGLGKVPAILATVIYATPPLIRLTDLGIRMVDSEVIEASRAFGATRWQMLRGVQIPLALPSIMQGINQTTMMALAMVVIASMIGARGVGETVLVGLQRNDSGQGLVGGLAIVILAVVFDRISQSIGARAQAYRNVAGG</sequence>
<dbReference type="InterPro" id="IPR000515">
    <property type="entry name" value="MetI-like"/>
</dbReference>
<dbReference type="GO" id="GO:0043190">
    <property type="term" value="C:ATP-binding cassette (ABC) transporter complex"/>
    <property type="evidence" value="ECO:0007669"/>
    <property type="project" value="TreeGrafter"/>
</dbReference>
<evidence type="ECO:0000313" key="9">
    <source>
        <dbReference type="EMBL" id="MDQ0314057.1"/>
    </source>
</evidence>
<protein>
    <submittedName>
        <fullName evidence="9">Glycine betaine/proline transport system permease protein</fullName>
    </submittedName>
</protein>
<evidence type="ECO:0000256" key="2">
    <source>
        <dbReference type="ARBA" id="ARBA00022448"/>
    </source>
</evidence>
<evidence type="ECO:0000256" key="6">
    <source>
        <dbReference type="ARBA" id="ARBA00023136"/>
    </source>
</evidence>
<dbReference type="RefSeq" id="WP_306883842.1">
    <property type="nucleotide sequence ID" value="NZ_JAUSUL010000001.1"/>
</dbReference>
<keyword evidence="10" id="KW-1185">Reference proteome</keyword>
<keyword evidence="2 7" id="KW-0813">Transport</keyword>
<evidence type="ECO:0000256" key="3">
    <source>
        <dbReference type="ARBA" id="ARBA00022475"/>
    </source>
</evidence>
<dbReference type="SUPFAM" id="SSF161098">
    <property type="entry name" value="MetI-like"/>
    <property type="match status" value="1"/>
</dbReference>
<reference evidence="9" key="1">
    <citation type="submission" date="2023-07" db="EMBL/GenBank/DDBJ databases">
        <title>Genomic Encyclopedia of Type Strains, Phase IV (KMG-IV): sequencing the most valuable type-strain genomes for metagenomic binning, comparative biology and taxonomic classification.</title>
        <authorList>
            <person name="Goeker M."/>
        </authorList>
    </citation>
    <scope>NUCLEOTIDE SEQUENCE</scope>
    <source>
        <strain evidence="9">DSM 21202</strain>
    </source>
</reference>
<evidence type="ECO:0000256" key="4">
    <source>
        <dbReference type="ARBA" id="ARBA00022692"/>
    </source>
</evidence>
<dbReference type="Gene3D" id="1.10.3720.10">
    <property type="entry name" value="MetI-like"/>
    <property type="match status" value="1"/>
</dbReference>
<dbReference type="PROSITE" id="PS50928">
    <property type="entry name" value="ABC_TM1"/>
    <property type="match status" value="1"/>
</dbReference>
<gene>
    <name evidence="9" type="ORF">J2S73_000494</name>
</gene>
<feature type="transmembrane region" description="Helical" evidence="7">
    <location>
        <begin position="102"/>
        <end position="126"/>
    </location>
</feature>
<dbReference type="EMBL" id="JAUSUL010000001">
    <property type="protein sequence ID" value="MDQ0314057.1"/>
    <property type="molecule type" value="Genomic_DNA"/>
</dbReference>
<dbReference type="PANTHER" id="PTHR47737:SF1">
    <property type="entry name" value="GLYCINE BETAINE_PROLINE BETAINE TRANSPORT SYSTEM PERMEASE PROTEIN PROW"/>
    <property type="match status" value="1"/>
</dbReference>
<dbReference type="CDD" id="cd06261">
    <property type="entry name" value="TM_PBP2"/>
    <property type="match status" value="1"/>
</dbReference>
<keyword evidence="4 7" id="KW-0812">Transmembrane</keyword>
<accession>A0AAE3VL62</accession>
<dbReference type="AlphaFoldDB" id="A0AAE3VL62"/>
<evidence type="ECO:0000256" key="5">
    <source>
        <dbReference type="ARBA" id="ARBA00022989"/>
    </source>
</evidence>
<feature type="transmembrane region" description="Helical" evidence="7">
    <location>
        <begin position="52"/>
        <end position="71"/>
    </location>
</feature>
<evidence type="ECO:0000256" key="1">
    <source>
        <dbReference type="ARBA" id="ARBA00004651"/>
    </source>
</evidence>
<dbReference type="Pfam" id="PF00528">
    <property type="entry name" value="BPD_transp_1"/>
    <property type="match status" value="1"/>
</dbReference>
<dbReference type="GO" id="GO:0005275">
    <property type="term" value="F:amine transmembrane transporter activity"/>
    <property type="evidence" value="ECO:0007669"/>
    <property type="project" value="TreeGrafter"/>
</dbReference>
<keyword evidence="5 7" id="KW-1133">Transmembrane helix</keyword>
<comment type="similarity">
    <text evidence="7">Belongs to the binding-protein-dependent transport system permease family.</text>
</comment>